<name>A0ABW3Q6K2_9BACT</name>
<dbReference type="Proteomes" id="UP001597116">
    <property type="component" value="Unassembled WGS sequence"/>
</dbReference>
<organism evidence="1 2">
    <name type="scientific">Larkinella insperata</name>
    <dbReference type="NCBI Taxonomy" id="332158"/>
    <lineage>
        <taxon>Bacteria</taxon>
        <taxon>Pseudomonadati</taxon>
        <taxon>Bacteroidota</taxon>
        <taxon>Cytophagia</taxon>
        <taxon>Cytophagales</taxon>
        <taxon>Spirosomataceae</taxon>
        <taxon>Larkinella</taxon>
    </lineage>
</organism>
<evidence type="ECO:0000313" key="2">
    <source>
        <dbReference type="Proteomes" id="UP001597116"/>
    </source>
</evidence>
<comment type="caution">
    <text evidence="1">The sequence shown here is derived from an EMBL/GenBank/DDBJ whole genome shotgun (WGS) entry which is preliminary data.</text>
</comment>
<reference evidence="2" key="1">
    <citation type="journal article" date="2019" name="Int. J. Syst. Evol. Microbiol.">
        <title>The Global Catalogue of Microorganisms (GCM) 10K type strain sequencing project: providing services to taxonomists for standard genome sequencing and annotation.</title>
        <authorList>
            <consortium name="The Broad Institute Genomics Platform"/>
            <consortium name="The Broad Institute Genome Sequencing Center for Infectious Disease"/>
            <person name="Wu L."/>
            <person name="Ma J."/>
        </authorList>
    </citation>
    <scope>NUCLEOTIDE SEQUENCE [LARGE SCALE GENOMIC DNA]</scope>
    <source>
        <strain evidence="2">CCUG 55608</strain>
    </source>
</reference>
<gene>
    <name evidence="1" type="ORF">ACFQ4C_07555</name>
</gene>
<evidence type="ECO:0000313" key="1">
    <source>
        <dbReference type="EMBL" id="MFD1140958.1"/>
    </source>
</evidence>
<dbReference type="RefSeq" id="WP_379884073.1">
    <property type="nucleotide sequence ID" value="NZ_JBHTLP010000004.1"/>
</dbReference>
<proteinExistence type="predicted"/>
<protein>
    <recommendedName>
        <fullName evidence="3">PAS domain-containing protein</fullName>
    </recommendedName>
</protein>
<sequence length="175" mass="19922">MSVQAKFIYQPTSGDYREKRYDIPRQDGIIRAWNWVLITKSDGSEWVACLHGAEENILLLAVLKDTSIVFIVSAGQGYFIDAETEALLGYTQEDTIRELAASVDESVAVFADRWEIFTVNKALEVKALAMPFEFYSVRFKQPLGDTLEIEYEEMYSGDYKTAYLSMKTLQVTLAE</sequence>
<evidence type="ECO:0008006" key="3">
    <source>
        <dbReference type="Google" id="ProtNLM"/>
    </source>
</evidence>
<accession>A0ABW3Q6K2</accession>
<dbReference type="EMBL" id="JBHTLP010000004">
    <property type="protein sequence ID" value="MFD1140958.1"/>
    <property type="molecule type" value="Genomic_DNA"/>
</dbReference>
<keyword evidence="2" id="KW-1185">Reference proteome</keyword>